<evidence type="ECO:0000256" key="9">
    <source>
        <dbReference type="ARBA" id="ARBA00023098"/>
    </source>
</evidence>
<feature type="domain" description="AB hydrolase-1" evidence="33">
    <location>
        <begin position="569"/>
        <end position="651"/>
    </location>
</feature>
<comment type="catalytic activity">
    <reaction evidence="20">
        <text>1-octadecanoyl-2-pentanoyl-sn-glycero-3-phosphocholine + H2O = pentanoate + 1-octadecanoyl-sn-glycero-3-phosphocholine + H(+)</text>
        <dbReference type="Rhea" id="RHEA:54460"/>
        <dbReference type="ChEBI" id="CHEBI:15377"/>
        <dbReference type="ChEBI" id="CHEBI:15378"/>
        <dbReference type="ChEBI" id="CHEBI:31011"/>
        <dbReference type="ChEBI" id="CHEBI:73858"/>
        <dbReference type="ChEBI" id="CHEBI:138211"/>
    </reaction>
    <physiologicalReaction direction="left-to-right" evidence="20">
        <dbReference type="Rhea" id="RHEA:54461"/>
    </physiologicalReaction>
</comment>
<comment type="catalytic activity">
    <reaction evidence="16">
        <text>1,2-ditetradecanoyl-sn-glycero-3-phosphocholine + H2O = 1-tetradecanoyl-sn-glycero-3-phosphocholine + tetradecanoate + H(+)</text>
        <dbReference type="Rhea" id="RHEA:54456"/>
        <dbReference type="ChEBI" id="CHEBI:15377"/>
        <dbReference type="ChEBI" id="CHEBI:15378"/>
        <dbReference type="ChEBI" id="CHEBI:30807"/>
        <dbReference type="ChEBI" id="CHEBI:45240"/>
        <dbReference type="ChEBI" id="CHEBI:64489"/>
    </reaction>
    <physiologicalReaction direction="left-to-right" evidence="16">
        <dbReference type="Rhea" id="RHEA:54457"/>
    </physiologicalReaction>
</comment>
<dbReference type="InterPro" id="IPR029058">
    <property type="entry name" value="AB_hydrolase_fold"/>
</dbReference>
<comment type="catalytic activity">
    <reaction evidence="25">
        <text>1-octadecanoyl-2-hexanoyl-sn-glycero-3-phosphocholine + H2O = hexanoate + 1-octadecanoyl-sn-glycero-3-phosphocholine + H(+)</text>
        <dbReference type="Rhea" id="RHEA:54464"/>
        <dbReference type="ChEBI" id="CHEBI:15377"/>
        <dbReference type="ChEBI" id="CHEBI:15378"/>
        <dbReference type="ChEBI" id="CHEBI:17120"/>
        <dbReference type="ChEBI" id="CHEBI:73858"/>
        <dbReference type="ChEBI" id="CHEBI:138212"/>
    </reaction>
    <physiologicalReaction direction="left-to-right" evidence="25">
        <dbReference type="Rhea" id="RHEA:54465"/>
    </physiologicalReaction>
</comment>
<comment type="catalytic activity">
    <reaction evidence="21">
        <text>1-tetradecanoyl-2-(5Z,8Z,11Z,14Z-eicosatetraenoyl)-sn-glycero-3-phosphocholine + H2O = 2-(5Z,8Z,11Z,14Z)-eicosatetraenoyl-sn-glycero-3-phosphocholine + tetradecanoate + H(+)</text>
        <dbReference type="Rhea" id="RHEA:54396"/>
        <dbReference type="ChEBI" id="CHEBI:15377"/>
        <dbReference type="ChEBI" id="CHEBI:15378"/>
        <dbReference type="ChEBI" id="CHEBI:30807"/>
        <dbReference type="ChEBI" id="CHEBI:76079"/>
        <dbReference type="ChEBI" id="CHEBI:86102"/>
    </reaction>
    <physiologicalReaction direction="left-to-right" evidence="21">
        <dbReference type="Rhea" id="RHEA:54397"/>
    </physiologicalReaction>
</comment>
<dbReference type="PANTHER" id="PTHR10794">
    <property type="entry name" value="ABHYDROLASE DOMAIN-CONTAINING PROTEIN"/>
    <property type="match status" value="1"/>
</dbReference>
<evidence type="ECO:0000256" key="1">
    <source>
        <dbReference type="ARBA" id="ARBA00004606"/>
    </source>
</evidence>
<gene>
    <name evidence="34" type="ORF">AGLY_011406</name>
</gene>
<evidence type="ECO:0000256" key="30">
    <source>
        <dbReference type="ARBA" id="ARBA00071303"/>
    </source>
</evidence>
<name>A0A6G0TEP6_APHGL</name>
<dbReference type="EMBL" id="VYZN01000042">
    <property type="protein sequence ID" value="KAE9530944.1"/>
    <property type="molecule type" value="Genomic_DNA"/>
</dbReference>
<comment type="catalytic activity">
    <reaction evidence="18">
        <text>1-tetradecanoyl-2-(4Z,7Z,10Z,13Z,16Z,19Z-docosahexaenoyl)-sn-glycero-3-phosphocholine + H2O = 2-(4Z,7Z,10Z,13Z,16Z,19Z-docosahexaenoyl)-sn-glycero-3-phosphocholine + tetradecanoate + H(+)</text>
        <dbReference type="Rhea" id="RHEA:54400"/>
        <dbReference type="ChEBI" id="CHEBI:15377"/>
        <dbReference type="ChEBI" id="CHEBI:15378"/>
        <dbReference type="ChEBI" id="CHEBI:30807"/>
        <dbReference type="ChEBI" id="CHEBI:76085"/>
        <dbReference type="ChEBI" id="CHEBI:86162"/>
    </reaction>
    <physiologicalReaction direction="left-to-right" evidence="18">
        <dbReference type="Rhea" id="RHEA:54401"/>
    </physiologicalReaction>
</comment>
<comment type="similarity">
    <text evidence="2">Belongs to the AB hydrolase superfamily. AB hydrolase 4 family.</text>
</comment>
<evidence type="ECO:0000256" key="32">
    <source>
        <dbReference type="SAM" id="Phobius"/>
    </source>
</evidence>
<dbReference type="GO" id="GO:0006650">
    <property type="term" value="P:glycerophospholipid metabolic process"/>
    <property type="evidence" value="ECO:0007669"/>
    <property type="project" value="UniProtKB-ARBA"/>
</dbReference>
<evidence type="ECO:0000256" key="29">
    <source>
        <dbReference type="ARBA" id="ARBA00059841"/>
    </source>
</evidence>
<dbReference type="Pfam" id="PF00561">
    <property type="entry name" value="Abhydrolase_1"/>
    <property type="match status" value="2"/>
</dbReference>
<keyword evidence="11" id="KW-1208">Phospholipid metabolism</keyword>
<comment type="catalytic activity">
    <reaction evidence="15">
        <text>1-hexadecanoyl-2-glutaroyl-sn-glycero-3-phosphocholine + H2O = glutarate + 1-hexadecanoyl-sn-glycero-3-phosphocholine + H(+)</text>
        <dbReference type="Rhea" id="RHEA:41159"/>
        <dbReference type="ChEBI" id="CHEBI:15377"/>
        <dbReference type="ChEBI" id="CHEBI:15378"/>
        <dbReference type="ChEBI" id="CHEBI:30921"/>
        <dbReference type="ChEBI" id="CHEBI:72998"/>
        <dbReference type="ChEBI" id="CHEBI:77756"/>
    </reaction>
    <physiologicalReaction direction="left-to-right" evidence="15">
        <dbReference type="Rhea" id="RHEA:41160"/>
    </physiologicalReaction>
</comment>
<comment type="catalytic activity">
    <reaction evidence="26">
        <text>1-octadecanoyl-2-octanoyl-sn-glycero-3-phosphocholine + H2O = 1-octadecanoyl-sn-glycero-3-phosphocholine + octanoate + H(+)</text>
        <dbReference type="Rhea" id="RHEA:54468"/>
        <dbReference type="ChEBI" id="CHEBI:15377"/>
        <dbReference type="ChEBI" id="CHEBI:15378"/>
        <dbReference type="ChEBI" id="CHEBI:25646"/>
        <dbReference type="ChEBI" id="CHEBI:73858"/>
        <dbReference type="ChEBI" id="CHEBI:138213"/>
    </reaction>
    <physiologicalReaction direction="left-to-right" evidence="26">
        <dbReference type="Rhea" id="RHEA:54469"/>
    </physiologicalReaction>
</comment>
<evidence type="ECO:0000256" key="13">
    <source>
        <dbReference type="ARBA" id="ARBA00047611"/>
    </source>
</evidence>
<dbReference type="GO" id="GO:0047372">
    <property type="term" value="F:monoacylglycerol lipase activity"/>
    <property type="evidence" value="ECO:0007669"/>
    <property type="project" value="TreeGrafter"/>
</dbReference>
<evidence type="ECO:0000256" key="8">
    <source>
        <dbReference type="ARBA" id="ARBA00022989"/>
    </source>
</evidence>
<dbReference type="GO" id="GO:0051792">
    <property type="term" value="P:medium-chain fatty acid biosynthetic process"/>
    <property type="evidence" value="ECO:0007669"/>
    <property type="project" value="TreeGrafter"/>
</dbReference>
<accession>A0A6G0TEP6</accession>
<keyword evidence="35" id="KW-1185">Reference proteome</keyword>
<evidence type="ECO:0000256" key="24">
    <source>
        <dbReference type="ARBA" id="ARBA00052144"/>
    </source>
</evidence>
<dbReference type="EC" id="3.1.1.4" evidence="3"/>
<comment type="catalytic activity">
    <reaction evidence="23">
        <text>1-octadecanoyl-2-acetyl-sn-glycero-3-phosphocholine + H2O = 1-octadecanoyl-sn-glycero-3-phosphocholine + acetate + H(+)</text>
        <dbReference type="Rhea" id="RHEA:54408"/>
        <dbReference type="ChEBI" id="CHEBI:15377"/>
        <dbReference type="ChEBI" id="CHEBI:15378"/>
        <dbReference type="ChEBI" id="CHEBI:30089"/>
        <dbReference type="ChEBI" id="CHEBI:73858"/>
        <dbReference type="ChEBI" id="CHEBI:75220"/>
    </reaction>
    <physiologicalReaction direction="left-to-right" evidence="23">
        <dbReference type="Rhea" id="RHEA:54409"/>
    </physiologicalReaction>
</comment>
<comment type="caution">
    <text evidence="34">The sequence shown here is derived from an EMBL/GenBank/DDBJ whole genome shotgun (WGS) entry which is preliminary data.</text>
</comment>
<dbReference type="GO" id="GO:0051793">
    <property type="term" value="P:medium-chain fatty acid catabolic process"/>
    <property type="evidence" value="ECO:0007669"/>
    <property type="project" value="TreeGrafter"/>
</dbReference>
<dbReference type="Gene3D" id="3.40.50.1820">
    <property type="entry name" value="alpha/beta hydrolase"/>
    <property type="match status" value="2"/>
</dbReference>
<evidence type="ECO:0000256" key="5">
    <source>
        <dbReference type="ARBA" id="ARBA00022692"/>
    </source>
</evidence>
<protein>
    <recommendedName>
        <fullName evidence="30">Phospholipase ABHD3</fullName>
        <ecNumber evidence="3">3.1.1.4</ecNumber>
    </recommendedName>
    <alternativeName>
        <fullName evidence="31">Abhydrolase domain-containing protein 3</fullName>
    </alternativeName>
</protein>
<evidence type="ECO:0000256" key="2">
    <source>
        <dbReference type="ARBA" id="ARBA00010884"/>
    </source>
</evidence>
<evidence type="ECO:0000256" key="28">
    <source>
        <dbReference type="ARBA" id="ARBA00052894"/>
    </source>
</evidence>
<feature type="transmembrane region" description="Helical" evidence="32">
    <location>
        <begin position="458"/>
        <end position="480"/>
    </location>
</feature>
<evidence type="ECO:0000256" key="11">
    <source>
        <dbReference type="ARBA" id="ARBA00023264"/>
    </source>
</evidence>
<evidence type="ECO:0000256" key="22">
    <source>
        <dbReference type="ARBA" id="ARBA00051705"/>
    </source>
</evidence>
<comment type="subcellular location">
    <subcellularLocation>
        <location evidence="1">Membrane</location>
        <topology evidence="1">Single-pass type II membrane protein</topology>
    </subcellularLocation>
</comment>
<keyword evidence="7" id="KW-0735">Signal-anchor</keyword>
<dbReference type="GO" id="GO:0016020">
    <property type="term" value="C:membrane"/>
    <property type="evidence" value="ECO:0007669"/>
    <property type="project" value="UniProtKB-SubCell"/>
</dbReference>
<comment type="catalytic activity">
    <reaction evidence="27">
        <text>1-hexadecanoyl-2-nonadioyl-sn-glycero-3-phosphocholine + H2O = nonanedioate + 1-hexadecanoyl-sn-glycero-3-phosphocholine + H(+)</text>
        <dbReference type="Rhea" id="RHEA:41388"/>
        <dbReference type="ChEBI" id="CHEBI:15377"/>
        <dbReference type="ChEBI" id="CHEBI:15378"/>
        <dbReference type="ChEBI" id="CHEBI:72998"/>
        <dbReference type="ChEBI" id="CHEBI:78207"/>
        <dbReference type="ChEBI" id="CHEBI:78208"/>
    </reaction>
    <physiologicalReaction direction="left-to-right" evidence="27">
        <dbReference type="Rhea" id="RHEA:41389"/>
    </physiologicalReaction>
</comment>
<evidence type="ECO:0000313" key="34">
    <source>
        <dbReference type="EMBL" id="KAE9530944.1"/>
    </source>
</evidence>
<keyword evidence="5 32" id="KW-0812">Transmembrane</keyword>
<evidence type="ECO:0000256" key="15">
    <source>
        <dbReference type="ARBA" id="ARBA00048471"/>
    </source>
</evidence>
<evidence type="ECO:0000259" key="33">
    <source>
        <dbReference type="Pfam" id="PF00561"/>
    </source>
</evidence>
<evidence type="ECO:0000256" key="26">
    <source>
        <dbReference type="ARBA" id="ARBA00052747"/>
    </source>
</evidence>
<dbReference type="SUPFAM" id="SSF53474">
    <property type="entry name" value="alpha/beta-Hydrolases"/>
    <property type="match status" value="2"/>
</dbReference>
<comment type="catalytic activity">
    <reaction evidence="19">
        <text>1-O-hexadecyl-2-nonadioyl-sn-glycero-3-phosphocholine + H2O = nonanedioate + 1-O-hexadecyl-sn-glycero-3-phosphocholine + H(+)</text>
        <dbReference type="Rhea" id="RHEA:54552"/>
        <dbReference type="ChEBI" id="CHEBI:15377"/>
        <dbReference type="ChEBI" id="CHEBI:15378"/>
        <dbReference type="ChEBI" id="CHEBI:64496"/>
        <dbReference type="ChEBI" id="CHEBI:78208"/>
        <dbReference type="ChEBI" id="CHEBI:138269"/>
    </reaction>
    <physiologicalReaction direction="left-to-right" evidence="19">
        <dbReference type="Rhea" id="RHEA:54553"/>
    </physiologicalReaction>
</comment>
<evidence type="ECO:0000256" key="17">
    <source>
        <dbReference type="ARBA" id="ARBA00050182"/>
    </source>
</evidence>
<comment type="catalytic activity">
    <reaction evidence="28">
        <text>1,2-ditetradecanoyl-sn-glycero-3-phosphocholine + H2O = 2-tetradecanoyl-sn-glycero-3-phosphocholine + tetradecanoate + H(+)</text>
        <dbReference type="Rhea" id="RHEA:54404"/>
        <dbReference type="ChEBI" id="CHEBI:15377"/>
        <dbReference type="ChEBI" id="CHEBI:15378"/>
        <dbReference type="ChEBI" id="CHEBI:30807"/>
        <dbReference type="ChEBI" id="CHEBI:45240"/>
        <dbReference type="ChEBI" id="CHEBI:131738"/>
    </reaction>
    <physiologicalReaction direction="left-to-right" evidence="28">
        <dbReference type="Rhea" id="RHEA:54405"/>
    </physiologicalReaction>
</comment>
<evidence type="ECO:0000256" key="31">
    <source>
        <dbReference type="ARBA" id="ARBA00082158"/>
    </source>
</evidence>
<evidence type="ECO:0000256" key="19">
    <source>
        <dbReference type="ARBA" id="ARBA00050276"/>
    </source>
</evidence>
<dbReference type="InterPro" id="IPR000073">
    <property type="entry name" value="AB_hydrolase_1"/>
</dbReference>
<organism evidence="34 35">
    <name type="scientific">Aphis glycines</name>
    <name type="common">Soybean aphid</name>
    <dbReference type="NCBI Taxonomy" id="307491"/>
    <lineage>
        <taxon>Eukaryota</taxon>
        <taxon>Metazoa</taxon>
        <taxon>Ecdysozoa</taxon>
        <taxon>Arthropoda</taxon>
        <taxon>Hexapoda</taxon>
        <taxon>Insecta</taxon>
        <taxon>Pterygota</taxon>
        <taxon>Neoptera</taxon>
        <taxon>Paraneoptera</taxon>
        <taxon>Hemiptera</taxon>
        <taxon>Sternorrhyncha</taxon>
        <taxon>Aphidomorpha</taxon>
        <taxon>Aphidoidea</taxon>
        <taxon>Aphididae</taxon>
        <taxon>Aphidini</taxon>
        <taxon>Aphis</taxon>
        <taxon>Aphis</taxon>
    </lineage>
</organism>
<evidence type="ECO:0000256" key="18">
    <source>
        <dbReference type="ARBA" id="ARBA00050195"/>
    </source>
</evidence>
<keyword evidence="6" id="KW-0378">Hydrolase</keyword>
<feature type="transmembrane region" description="Helical" evidence="32">
    <location>
        <begin position="18"/>
        <end position="37"/>
    </location>
</feature>
<evidence type="ECO:0000256" key="6">
    <source>
        <dbReference type="ARBA" id="ARBA00022801"/>
    </source>
</evidence>
<evidence type="ECO:0000256" key="27">
    <source>
        <dbReference type="ARBA" id="ARBA00052808"/>
    </source>
</evidence>
<evidence type="ECO:0000256" key="23">
    <source>
        <dbReference type="ARBA" id="ARBA00052087"/>
    </source>
</evidence>
<evidence type="ECO:0000256" key="12">
    <source>
        <dbReference type="ARBA" id="ARBA00023422"/>
    </source>
</evidence>
<keyword evidence="8 32" id="KW-1133">Transmembrane helix</keyword>
<dbReference type="PANTHER" id="PTHR10794:SF63">
    <property type="entry name" value="ALPHA_BETA HYDROLASE 1, ISOFORM A"/>
    <property type="match status" value="1"/>
</dbReference>
<evidence type="ECO:0000256" key="14">
    <source>
        <dbReference type="ARBA" id="ARBA00048288"/>
    </source>
</evidence>
<dbReference type="GO" id="GO:0004623">
    <property type="term" value="F:phospholipase A2 activity"/>
    <property type="evidence" value="ECO:0007669"/>
    <property type="project" value="UniProtKB-EC"/>
</dbReference>
<comment type="catalytic activity">
    <reaction evidence="13">
        <text>1-hexadecanoyl-2-(5-oxopentanoyl)-sn-glycero-3-phosphocholine + H2O = 5-oxopentanoate + 1-hexadecanoyl-sn-glycero-3-phosphocholine + H(+)</text>
        <dbReference type="Rhea" id="RHEA:40483"/>
        <dbReference type="ChEBI" id="CHEBI:15377"/>
        <dbReference type="ChEBI" id="CHEBI:15378"/>
        <dbReference type="ChEBI" id="CHEBI:16120"/>
        <dbReference type="ChEBI" id="CHEBI:72998"/>
        <dbReference type="ChEBI" id="CHEBI:77890"/>
    </reaction>
    <physiologicalReaction direction="left-to-right" evidence="13">
        <dbReference type="Rhea" id="RHEA:40484"/>
    </physiologicalReaction>
</comment>
<evidence type="ECO:0000256" key="25">
    <source>
        <dbReference type="ARBA" id="ARBA00052588"/>
    </source>
</evidence>
<evidence type="ECO:0000313" key="35">
    <source>
        <dbReference type="Proteomes" id="UP000475862"/>
    </source>
</evidence>
<evidence type="ECO:0000256" key="16">
    <source>
        <dbReference type="ARBA" id="ARBA00050145"/>
    </source>
</evidence>
<evidence type="ECO:0000256" key="10">
    <source>
        <dbReference type="ARBA" id="ARBA00023136"/>
    </source>
</evidence>
<dbReference type="FunFam" id="3.40.50.1820:FF:000079">
    <property type="entry name" value="Abhydrolase domain-containing 3"/>
    <property type="match status" value="1"/>
</dbReference>
<reference evidence="34 35" key="1">
    <citation type="submission" date="2019-08" db="EMBL/GenBank/DDBJ databases">
        <title>The genome of the soybean aphid Biotype 1, its phylome, world population structure and adaptation to the North American continent.</title>
        <authorList>
            <person name="Giordano R."/>
            <person name="Donthu R.K."/>
            <person name="Hernandez A.G."/>
            <person name="Wright C.L."/>
            <person name="Zimin A.V."/>
        </authorList>
    </citation>
    <scope>NUCLEOTIDE SEQUENCE [LARGE SCALE GENOMIC DNA]</scope>
    <source>
        <tissue evidence="34">Whole aphids</tissue>
    </source>
</reference>
<evidence type="ECO:0000256" key="20">
    <source>
        <dbReference type="ARBA" id="ARBA00050674"/>
    </source>
</evidence>
<evidence type="ECO:0000256" key="7">
    <source>
        <dbReference type="ARBA" id="ARBA00022968"/>
    </source>
</evidence>
<dbReference type="OrthoDB" id="247542at2759"/>
<feature type="domain" description="AB hydrolase-1" evidence="33">
    <location>
        <begin position="124"/>
        <end position="369"/>
    </location>
</feature>
<dbReference type="Proteomes" id="UP000475862">
    <property type="component" value="Unassembled WGS sequence"/>
</dbReference>
<comment type="catalytic activity">
    <reaction evidence="14">
        <text>1-hexadecanoyl-2-(9-oxononanoyl)-sn-glycero-3-phosphocholine + H2O = 9-oxononanoate + 1-hexadecanoyl-sn-glycero-3-phosphocholine + H(+)</text>
        <dbReference type="Rhea" id="RHEA:41179"/>
        <dbReference type="ChEBI" id="CHEBI:15377"/>
        <dbReference type="ChEBI" id="CHEBI:15378"/>
        <dbReference type="ChEBI" id="CHEBI:61042"/>
        <dbReference type="ChEBI" id="CHEBI:72998"/>
        <dbReference type="ChEBI" id="CHEBI:77812"/>
    </reaction>
    <physiologicalReaction direction="left-to-right" evidence="14">
        <dbReference type="Rhea" id="RHEA:41180"/>
    </physiologicalReaction>
</comment>
<comment type="catalytic activity">
    <reaction evidence="24">
        <text>1-tetradecanoyl-2-(9Z,12Z-octadecadienoyl)-sn-glycero-3-phosphocholine + H2O = 2-(9Z,12Z-octadecadienoyl)-sn-glycero-3-phosphocholine + tetradecanoate + H(+)</text>
        <dbReference type="Rhea" id="RHEA:54388"/>
        <dbReference type="ChEBI" id="CHEBI:15377"/>
        <dbReference type="ChEBI" id="CHEBI:15378"/>
        <dbReference type="ChEBI" id="CHEBI:30807"/>
        <dbReference type="ChEBI" id="CHEBI:76084"/>
        <dbReference type="ChEBI" id="CHEBI:86094"/>
    </reaction>
    <physiologicalReaction direction="left-to-right" evidence="24">
        <dbReference type="Rhea" id="RHEA:54389"/>
    </physiologicalReaction>
</comment>
<dbReference type="GO" id="GO:0008126">
    <property type="term" value="F:acetylesterase activity"/>
    <property type="evidence" value="ECO:0007669"/>
    <property type="project" value="TreeGrafter"/>
</dbReference>
<dbReference type="InterPro" id="IPR050960">
    <property type="entry name" value="AB_hydrolase_4_sf"/>
</dbReference>
<sequence>MDIITNNIAKFCSLPTPYIAGVTAAIGFINYYFMFAVKAPRIHCKEGEFKNFIRQNVPIINEKYWPTMWCFEARFQSVLASLIRSFIVPPAPYTREIFTLKDGGEVALDWLEPMKNSVDMQDATILFLPGLTGDSKCEYVRATSLAVQKSGFRIVVFNYRGIGGIELKTPRTYSANNIDDLTEVVGHIKSKHPDTILGGIGVSMGGLLLGSFLSSNEQYVHKYFSAAMLISVPWNLIATTQNIEKPYLNRLLCSYLAKCLCNLVENSSNMLSSSSHKWDYNQVIKSKTIREFDANYTIKLFEHESVDEYYKKASLHDKLDRIRVPCLCLSAADDPFCLESDLPLESADSIENLAILVTVKGGHIGFLEGIWPFSNSNEFMFRIIDQYFSSIFKNNNYEKFIFLVYIIIYHAYDGSCGATSAQNFNTPSSRSVVFTDGSARSSAADMDRLLIAKLARNTVLPLTYILFTAAAFVIAGYFLALKTQSSMLFCKDGNFKKFLIKQVPVVGEKYLPSICGFNGYAHTVLAIMFRFIITPTVVYDREILTLKDGGQLAIDWLYPKYKGPQNLVTVIILPGITGDSQSEYVRETVNELFEKGYCCVVFNYRGRGGVKLKTARTYSATNIEDLTEVLKHIKTKRPNSPIASIGFSMGG</sequence>
<keyword evidence="9" id="KW-0443">Lipid metabolism</keyword>
<evidence type="ECO:0000256" key="3">
    <source>
        <dbReference type="ARBA" id="ARBA00013278"/>
    </source>
</evidence>
<keyword evidence="10 32" id="KW-0472">Membrane</keyword>
<comment type="function">
    <text evidence="29">Phospholipase that may play a role in phospholipids remodeling. May selectively cleave myristate (C14)-containing phosphatidylcholines through its predominant phospholipase 1 activity, cleaving preferentially acyl groups in sn1 position. In parallel, may have a minor phospholipase 2 activity acting on acyl groups in position sn2. In addition to (C14)-containing phosphatidylcholines, may also act on other medium-chain-containing and oxidatively truncated phospholipids.</text>
</comment>
<keyword evidence="4" id="KW-0719">Serine esterase</keyword>
<comment type="catalytic activity">
    <reaction evidence="17">
        <text>1-octadecanoyl-2-nonanoyl-sn-glycero-3-phosphocholine + H2O = nonanoate + 1-octadecanoyl-sn-glycero-3-phosphocholine + H(+)</text>
        <dbReference type="Rhea" id="RHEA:54472"/>
        <dbReference type="ChEBI" id="CHEBI:15377"/>
        <dbReference type="ChEBI" id="CHEBI:15378"/>
        <dbReference type="ChEBI" id="CHEBI:32361"/>
        <dbReference type="ChEBI" id="CHEBI:73858"/>
        <dbReference type="ChEBI" id="CHEBI:138214"/>
    </reaction>
    <physiologicalReaction direction="left-to-right" evidence="17">
        <dbReference type="Rhea" id="RHEA:54473"/>
    </physiologicalReaction>
</comment>
<evidence type="ECO:0000256" key="4">
    <source>
        <dbReference type="ARBA" id="ARBA00022487"/>
    </source>
</evidence>
<comment type="catalytic activity">
    <reaction evidence="12">
        <text>a 1,2-diacyl-sn-glycero-3-phosphocholine + H2O = a 1-acyl-sn-glycero-3-phosphocholine + a fatty acid + H(+)</text>
        <dbReference type="Rhea" id="RHEA:15801"/>
        <dbReference type="ChEBI" id="CHEBI:15377"/>
        <dbReference type="ChEBI" id="CHEBI:15378"/>
        <dbReference type="ChEBI" id="CHEBI:28868"/>
        <dbReference type="ChEBI" id="CHEBI:57643"/>
        <dbReference type="ChEBI" id="CHEBI:58168"/>
        <dbReference type="EC" id="3.1.1.4"/>
    </reaction>
    <physiologicalReaction direction="left-to-right" evidence="12">
        <dbReference type="Rhea" id="RHEA:15802"/>
    </physiologicalReaction>
</comment>
<proteinExistence type="inferred from homology"/>
<comment type="catalytic activity">
    <reaction evidence="22">
        <text>1-tetradecanoyl-2-(9Z,12Z-octadecadienoyl)-sn-glycero-3-phosphocholine + H2O = 1-tetradecanoyl-sn-glycero-3-phosphocholine + (9Z,12Z)-octadecadienoate + H(+)</text>
        <dbReference type="Rhea" id="RHEA:54392"/>
        <dbReference type="ChEBI" id="CHEBI:15377"/>
        <dbReference type="ChEBI" id="CHEBI:15378"/>
        <dbReference type="ChEBI" id="CHEBI:30245"/>
        <dbReference type="ChEBI" id="CHEBI:64489"/>
        <dbReference type="ChEBI" id="CHEBI:86094"/>
    </reaction>
    <physiologicalReaction direction="left-to-right" evidence="22">
        <dbReference type="Rhea" id="RHEA:54393"/>
    </physiologicalReaction>
</comment>
<evidence type="ECO:0000256" key="21">
    <source>
        <dbReference type="ARBA" id="ARBA00051164"/>
    </source>
</evidence>
<dbReference type="AlphaFoldDB" id="A0A6G0TEP6"/>